<dbReference type="Pfam" id="PF07681">
    <property type="entry name" value="DoxX"/>
    <property type="match status" value="1"/>
</dbReference>
<comment type="similarity">
    <text evidence="2">Belongs to the DoxX family.</text>
</comment>
<comment type="subcellular location">
    <subcellularLocation>
        <location evidence="1">Cell membrane</location>
        <topology evidence="1">Multi-pass membrane protein</topology>
    </subcellularLocation>
</comment>
<dbReference type="AlphaFoldDB" id="A0A7V7G0B5"/>
<dbReference type="InterPro" id="IPR032808">
    <property type="entry name" value="DoxX"/>
</dbReference>
<dbReference type="PANTHER" id="PTHR33452:SF1">
    <property type="entry name" value="INNER MEMBRANE PROTEIN YPHA-RELATED"/>
    <property type="match status" value="1"/>
</dbReference>
<evidence type="ECO:0000256" key="6">
    <source>
        <dbReference type="ARBA" id="ARBA00023136"/>
    </source>
</evidence>
<keyword evidence="6 7" id="KW-0472">Membrane</keyword>
<evidence type="ECO:0000256" key="7">
    <source>
        <dbReference type="SAM" id="Phobius"/>
    </source>
</evidence>
<name>A0A7V7G0B5_9GAMM</name>
<keyword evidence="9" id="KW-1185">Reference proteome</keyword>
<feature type="transmembrane region" description="Helical" evidence="7">
    <location>
        <begin position="89"/>
        <end position="111"/>
    </location>
</feature>
<evidence type="ECO:0000313" key="9">
    <source>
        <dbReference type="Proteomes" id="UP000486760"/>
    </source>
</evidence>
<evidence type="ECO:0000256" key="2">
    <source>
        <dbReference type="ARBA" id="ARBA00006679"/>
    </source>
</evidence>
<feature type="transmembrane region" description="Helical" evidence="7">
    <location>
        <begin position="27"/>
        <end position="48"/>
    </location>
</feature>
<proteinExistence type="inferred from homology"/>
<comment type="caution">
    <text evidence="8">The sequence shown here is derived from an EMBL/GenBank/DDBJ whole genome shotgun (WGS) entry which is preliminary data.</text>
</comment>
<gene>
    <name evidence="8" type="ORF">F0A17_18100</name>
</gene>
<sequence>MQTQATQASPALVSASQTQSLQAHATALLRVSLGIMALAHGLLKVFVFTVPGTVGFFESLGLPAFIAYLTILAEVGGGLALVLGIYTRWVSLALVPILLGAAWAHAGNGWVFSNPGGGWEYPVFWTVTLLVQAGLGSGSFVVSRRFA</sequence>
<feature type="transmembrane region" description="Helical" evidence="7">
    <location>
        <begin position="60"/>
        <end position="82"/>
    </location>
</feature>
<dbReference type="InterPro" id="IPR051907">
    <property type="entry name" value="DoxX-like_oxidoreductase"/>
</dbReference>
<accession>A0A7V7G0B5</accession>
<keyword evidence="3" id="KW-1003">Cell membrane</keyword>
<reference evidence="8 9" key="1">
    <citation type="submission" date="2019-08" db="EMBL/GenBank/DDBJ databases">
        <title>Bioinformatics analysis of the strain L3 and L5.</title>
        <authorList>
            <person name="Li X."/>
        </authorList>
    </citation>
    <scope>NUCLEOTIDE SEQUENCE [LARGE SCALE GENOMIC DNA]</scope>
    <source>
        <strain evidence="8 9">L5</strain>
    </source>
</reference>
<keyword evidence="5 7" id="KW-1133">Transmembrane helix</keyword>
<feature type="transmembrane region" description="Helical" evidence="7">
    <location>
        <begin position="123"/>
        <end position="142"/>
    </location>
</feature>
<evidence type="ECO:0000256" key="3">
    <source>
        <dbReference type="ARBA" id="ARBA00022475"/>
    </source>
</evidence>
<dbReference type="RefSeq" id="WP_149329755.1">
    <property type="nucleotide sequence ID" value="NZ_VTPY01000007.1"/>
</dbReference>
<protein>
    <submittedName>
        <fullName evidence="8">DoxX family protein</fullName>
    </submittedName>
</protein>
<dbReference type="Proteomes" id="UP000486760">
    <property type="component" value="Unassembled WGS sequence"/>
</dbReference>
<evidence type="ECO:0000256" key="5">
    <source>
        <dbReference type="ARBA" id="ARBA00022989"/>
    </source>
</evidence>
<dbReference type="GO" id="GO:0005886">
    <property type="term" value="C:plasma membrane"/>
    <property type="evidence" value="ECO:0007669"/>
    <property type="project" value="UniProtKB-SubCell"/>
</dbReference>
<evidence type="ECO:0000256" key="4">
    <source>
        <dbReference type="ARBA" id="ARBA00022692"/>
    </source>
</evidence>
<keyword evidence="4 7" id="KW-0812">Transmembrane</keyword>
<organism evidence="8 9">
    <name type="scientific">Billgrantia pellis</name>
    <dbReference type="NCBI Taxonomy" id="2606936"/>
    <lineage>
        <taxon>Bacteria</taxon>
        <taxon>Pseudomonadati</taxon>
        <taxon>Pseudomonadota</taxon>
        <taxon>Gammaproteobacteria</taxon>
        <taxon>Oceanospirillales</taxon>
        <taxon>Halomonadaceae</taxon>
        <taxon>Billgrantia</taxon>
    </lineage>
</organism>
<dbReference type="EMBL" id="VTPY01000007">
    <property type="protein sequence ID" value="KAA0010373.1"/>
    <property type="molecule type" value="Genomic_DNA"/>
</dbReference>
<evidence type="ECO:0000313" key="8">
    <source>
        <dbReference type="EMBL" id="KAA0010373.1"/>
    </source>
</evidence>
<dbReference type="PANTHER" id="PTHR33452">
    <property type="entry name" value="OXIDOREDUCTASE CATD-RELATED"/>
    <property type="match status" value="1"/>
</dbReference>
<evidence type="ECO:0000256" key="1">
    <source>
        <dbReference type="ARBA" id="ARBA00004651"/>
    </source>
</evidence>